<reference evidence="1 2" key="1">
    <citation type="submission" date="2017-06" db="EMBL/GenBank/DDBJ databases">
        <title>Sequencing and comparative analysis of myxobacterial genomes.</title>
        <authorList>
            <person name="Rupp O."/>
            <person name="Goesmann A."/>
            <person name="Sogaard-Andersen L."/>
        </authorList>
    </citation>
    <scope>NUCLEOTIDE SEQUENCE [LARGE SCALE GENOMIC DNA]</scope>
    <source>
        <strain evidence="1 2">DSM 52655</strain>
    </source>
</reference>
<dbReference type="AlphaFoldDB" id="A0A250IX13"/>
<dbReference type="EMBL" id="CP022098">
    <property type="protein sequence ID" value="ATB36264.1"/>
    <property type="molecule type" value="Genomic_DNA"/>
</dbReference>
<name>A0A250IX13_9BACT</name>
<evidence type="ECO:0000313" key="2">
    <source>
        <dbReference type="Proteomes" id="UP000217257"/>
    </source>
</evidence>
<evidence type="ECO:0008006" key="3">
    <source>
        <dbReference type="Google" id="ProtNLM"/>
    </source>
</evidence>
<organism evidence="1 2">
    <name type="scientific">Cystobacter fuscus</name>
    <dbReference type="NCBI Taxonomy" id="43"/>
    <lineage>
        <taxon>Bacteria</taxon>
        <taxon>Pseudomonadati</taxon>
        <taxon>Myxococcota</taxon>
        <taxon>Myxococcia</taxon>
        <taxon>Myxococcales</taxon>
        <taxon>Cystobacterineae</taxon>
        <taxon>Archangiaceae</taxon>
        <taxon>Cystobacter</taxon>
    </lineage>
</organism>
<proteinExistence type="predicted"/>
<dbReference type="Proteomes" id="UP000217257">
    <property type="component" value="Chromosome"/>
</dbReference>
<gene>
    <name evidence="1" type="ORF">CYFUS_001678</name>
</gene>
<dbReference type="KEGG" id="cfus:CYFUS_001678"/>
<sequence>MAGKRQLGLFGENVKRLKTESVEDGALIKALNSSTACVSWSDDDRQWVRKRVLHTQRPALLAEILGWLLSVELDVPVPDGAVTGEGEDLSWLSEVLPYAQHWMPARYKYVQNLDDLGRMLALDAIIFNPDRHERNILVTTSSSDLELRVWSIDLGESLLGQPRRLAAAGLTLPELEVVPEQLPLPLIRDGATAAAGAAELITKSLLKSFVDEACHIVGERRSEELLGALWHRTRHAQRLVAEYLRKLETAQ</sequence>
<protein>
    <recommendedName>
        <fullName evidence="3">PI3K/PI4K catalytic domain-containing protein</fullName>
    </recommendedName>
</protein>
<accession>A0A250IX13</accession>
<evidence type="ECO:0000313" key="1">
    <source>
        <dbReference type="EMBL" id="ATB36264.1"/>
    </source>
</evidence>